<protein>
    <submittedName>
        <fullName evidence="1">Uncharacterized protein</fullName>
    </submittedName>
</protein>
<gene>
    <name evidence="1" type="ORF">CC1G_02234</name>
</gene>
<dbReference type="OrthoDB" id="2559662at2759"/>
<evidence type="ECO:0000313" key="1">
    <source>
        <dbReference type="EMBL" id="EAU87475.2"/>
    </source>
</evidence>
<dbReference type="RefSeq" id="XP_001834498.2">
    <property type="nucleotide sequence ID" value="XM_001834446.2"/>
</dbReference>
<dbReference type="InParanoid" id="A8NKN2"/>
<dbReference type="Proteomes" id="UP000001861">
    <property type="component" value="Unassembled WGS sequence"/>
</dbReference>
<accession>A8NKN2</accession>
<dbReference type="STRING" id="240176.A8NKN2"/>
<name>A8NKN2_COPC7</name>
<organism evidence="1 2">
    <name type="scientific">Coprinopsis cinerea (strain Okayama-7 / 130 / ATCC MYA-4618 / FGSC 9003)</name>
    <name type="common">Inky cap fungus</name>
    <name type="synonym">Hormographiella aspergillata</name>
    <dbReference type="NCBI Taxonomy" id="240176"/>
    <lineage>
        <taxon>Eukaryota</taxon>
        <taxon>Fungi</taxon>
        <taxon>Dikarya</taxon>
        <taxon>Basidiomycota</taxon>
        <taxon>Agaricomycotina</taxon>
        <taxon>Agaricomycetes</taxon>
        <taxon>Agaricomycetidae</taxon>
        <taxon>Agaricales</taxon>
        <taxon>Agaricineae</taxon>
        <taxon>Psathyrellaceae</taxon>
        <taxon>Coprinopsis</taxon>
    </lineage>
</organism>
<proteinExistence type="predicted"/>
<dbReference type="VEuPathDB" id="FungiDB:CC1G_02234"/>
<dbReference type="Gene3D" id="3.40.50.11350">
    <property type="match status" value="1"/>
</dbReference>
<dbReference type="AlphaFoldDB" id="A8NKN2"/>
<comment type="caution">
    <text evidence="1">The sequence shown here is derived from an EMBL/GenBank/DDBJ whole genome shotgun (WGS) entry which is preliminary data.</text>
</comment>
<dbReference type="OMA" id="HASKCGW"/>
<dbReference type="CDD" id="cd11296">
    <property type="entry name" value="O-FucT_like"/>
    <property type="match status" value="1"/>
</dbReference>
<dbReference type="EMBL" id="AACS02000010">
    <property type="protein sequence ID" value="EAU87475.2"/>
    <property type="molecule type" value="Genomic_DNA"/>
</dbReference>
<dbReference type="KEGG" id="cci:CC1G_02234"/>
<reference evidence="1 2" key="1">
    <citation type="journal article" date="2010" name="Proc. Natl. Acad. Sci. U.S.A.">
        <title>Insights into evolution of multicellular fungi from the assembled chromosomes of the mushroom Coprinopsis cinerea (Coprinus cinereus).</title>
        <authorList>
            <person name="Stajich J.E."/>
            <person name="Wilke S.K."/>
            <person name="Ahren D."/>
            <person name="Au C.H."/>
            <person name="Birren B.W."/>
            <person name="Borodovsky M."/>
            <person name="Burns C."/>
            <person name="Canback B."/>
            <person name="Casselton L.A."/>
            <person name="Cheng C.K."/>
            <person name="Deng J."/>
            <person name="Dietrich F.S."/>
            <person name="Fargo D.C."/>
            <person name="Farman M.L."/>
            <person name="Gathman A.C."/>
            <person name="Goldberg J."/>
            <person name="Guigo R."/>
            <person name="Hoegger P.J."/>
            <person name="Hooker J.B."/>
            <person name="Huggins A."/>
            <person name="James T.Y."/>
            <person name="Kamada T."/>
            <person name="Kilaru S."/>
            <person name="Kodira C."/>
            <person name="Kues U."/>
            <person name="Kupfer D."/>
            <person name="Kwan H.S."/>
            <person name="Lomsadze A."/>
            <person name="Li W."/>
            <person name="Lilly W.W."/>
            <person name="Ma L.J."/>
            <person name="Mackey A.J."/>
            <person name="Manning G."/>
            <person name="Martin F."/>
            <person name="Muraguchi H."/>
            <person name="Natvig D.O."/>
            <person name="Palmerini H."/>
            <person name="Ramesh M.A."/>
            <person name="Rehmeyer C.J."/>
            <person name="Roe B.A."/>
            <person name="Shenoy N."/>
            <person name="Stanke M."/>
            <person name="Ter-Hovhannisyan V."/>
            <person name="Tunlid A."/>
            <person name="Velagapudi R."/>
            <person name="Vision T.J."/>
            <person name="Zeng Q."/>
            <person name="Zolan M.E."/>
            <person name="Pukkila P.J."/>
        </authorList>
    </citation>
    <scope>NUCLEOTIDE SEQUENCE [LARGE SCALE GENOMIC DNA]</scope>
    <source>
        <strain evidence="2">Okayama-7 / 130 / ATCC MYA-4618 / FGSC 9003</strain>
    </source>
</reference>
<sequence>MWWLDPRAAREHPDNGLTEMEGFIRFPNHLYGLGLNNVLEEMLVTSHIAHLARRSYVFEDYVWSKLPIPYTIYDFTLRPSRIPLNAFIGGFVAGDSVSFDAIQIRTKNTSRYRSVSSEYYDYVCPASLSSKDRVVLDARMRPRDFKDTNALVNWWVEKINLRGAGRRCVEIREGDISKPLAKRVVHWDFFMSPVHIRSLVPEILASPVLKTWKWSPLVLRRVHQLLHDLDLVDPSASTSGSELANGGAAAQIIPNLLAIHLRRGDYKRHCSRLLGWGSGFMGFNLAQELPSQDAFLPPNLTNSPAPSLEEYYMKRCLPDIRQVVERAQEVRRDWEESIASPGYSSGASLTKVLILSNGWPDFLNELGDALTSDGWDIVNQRKGGHSQRGDRDIGVAVDMALAERAEVFLGNGRSFDYRKASQDFETAFSSG</sequence>
<dbReference type="HOGENOM" id="CLU_014826_1_0_1"/>
<dbReference type="GeneID" id="6011013"/>
<keyword evidence="2" id="KW-1185">Reference proteome</keyword>
<dbReference type="eggNOG" id="ENOG502SMFZ">
    <property type="taxonomic scope" value="Eukaryota"/>
</dbReference>
<evidence type="ECO:0000313" key="2">
    <source>
        <dbReference type="Proteomes" id="UP000001861"/>
    </source>
</evidence>